<dbReference type="SUPFAM" id="SSF52172">
    <property type="entry name" value="CheY-like"/>
    <property type="match status" value="2"/>
</dbReference>
<evidence type="ECO:0000256" key="5">
    <source>
        <dbReference type="ARBA" id="ARBA00022777"/>
    </source>
</evidence>
<dbReference type="OrthoDB" id="9803190at2"/>
<evidence type="ECO:0000256" key="9">
    <source>
        <dbReference type="SAM" id="Coils"/>
    </source>
</evidence>
<keyword evidence="5" id="KW-0418">Kinase</keyword>
<keyword evidence="14" id="KW-1185">Reference proteome</keyword>
<dbReference type="EC" id="2.7.13.3" evidence="3"/>
<name>A0A7X2XG33_9FIRM</name>
<dbReference type="Gene3D" id="1.10.287.130">
    <property type="match status" value="1"/>
</dbReference>
<dbReference type="PANTHER" id="PTHR45339:SF1">
    <property type="entry name" value="HYBRID SIGNAL TRANSDUCTION HISTIDINE KINASE J"/>
    <property type="match status" value="1"/>
</dbReference>
<keyword evidence="4 8" id="KW-0597">Phosphoprotein</keyword>
<dbReference type="SUPFAM" id="SSF55874">
    <property type="entry name" value="ATPase domain of HSP90 chaperone/DNA topoisomerase II/histidine kinase"/>
    <property type="match status" value="1"/>
</dbReference>
<dbReference type="EMBL" id="WNBM01000004">
    <property type="protein sequence ID" value="MTT75982.1"/>
    <property type="molecule type" value="Genomic_DNA"/>
</dbReference>
<dbReference type="InterPro" id="IPR036097">
    <property type="entry name" value="HisK_dim/P_sf"/>
</dbReference>
<feature type="domain" description="Response regulatory" evidence="11">
    <location>
        <begin position="556"/>
        <end position="677"/>
    </location>
</feature>
<dbReference type="Gene3D" id="3.30.565.10">
    <property type="entry name" value="Histidine kinase-like ATPase, C-terminal domain"/>
    <property type="match status" value="1"/>
</dbReference>
<feature type="modified residue" description="4-aspartylphosphate" evidence="8">
    <location>
        <position position="471"/>
    </location>
</feature>
<dbReference type="Pfam" id="PF00072">
    <property type="entry name" value="Response_reg"/>
    <property type="match status" value="2"/>
</dbReference>
<dbReference type="EMBL" id="WNBW01000004">
    <property type="protein sequence ID" value="MTU04045.1"/>
    <property type="molecule type" value="Genomic_DNA"/>
</dbReference>
<dbReference type="SUPFAM" id="SSF47384">
    <property type="entry name" value="Homodimeric domain of signal transducing histidine kinase"/>
    <property type="match status" value="1"/>
</dbReference>
<dbReference type="InterPro" id="IPR011006">
    <property type="entry name" value="CheY-like_superfamily"/>
</dbReference>
<evidence type="ECO:0000259" key="11">
    <source>
        <dbReference type="PROSITE" id="PS50110"/>
    </source>
</evidence>
<dbReference type="CDD" id="cd17546">
    <property type="entry name" value="REC_hyHK_CKI1_RcsC-like"/>
    <property type="match status" value="2"/>
</dbReference>
<feature type="domain" description="Histidine kinase" evidence="10">
    <location>
        <begin position="179"/>
        <end position="403"/>
    </location>
</feature>
<evidence type="ECO:0000256" key="2">
    <source>
        <dbReference type="ARBA" id="ARBA00006402"/>
    </source>
</evidence>
<dbReference type="FunFam" id="3.30.565.10:FF:000010">
    <property type="entry name" value="Sensor histidine kinase RcsC"/>
    <property type="match status" value="1"/>
</dbReference>
<dbReference type="Gene3D" id="3.40.50.2300">
    <property type="match status" value="2"/>
</dbReference>
<dbReference type="AlphaFoldDB" id="A0A7X2XG33"/>
<evidence type="ECO:0000256" key="4">
    <source>
        <dbReference type="ARBA" id="ARBA00022553"/>
    </source>
</evidence>
<dbReference type="SMART" id="SM00448">
    <property type="entry name" value="REC"/>
    <property type="match status" value="2"/>
</dbReference>
<comment type="caution">
    <text evidence="12">The sequence shown here is derived from an EMBL/GenBank/DDBJ whole genome shotgun (WGS) entry which is preliminary data.</text>
</comment>
<evidence type="ECO:0000313" key="15">
    <source>
        <dbReference type="Proteomes" id="UP000484547"/>
    </source>
</evidence>
<comment type="catalytic activity">
    <reaction evidence="1">
        <text>ATP + protein L-histidine = ADP + protein N-phospho-L-histidine.</text>
        <dbReference type="EC" id="2.7.13.3"/>
    </reaction>
</comment>
<dbReference type="PROSITE" id="PS50110">
    <property type="entry name" value="RESPONSE_REGULATORY"/>
    <property type="match status" value="2"/>
</dbReference>
<dbReference type="InterPro" id="IPR001789">
    <property type="entry name" value="Sig_transdc_resp-reg_receiver"/>
</dbReference>
<dbReference type="Pfam" id="PF00512">
    <property type="entry name" value="HisKA"/>
    <property type="match status" value="1"/>
</dbReference>
<evidence type="ECO:0000256" key="6">
    <source>
        <dbReference type="ARBA" id="ARBA00023012"/>
    </source>
</evidence>
<comment type="similarity">
    <text evidence="2">In the N-terminal section; belongs to the phytochrome family.</text>
</comment>
<dbReference type="InterPro" id="IPR036890">
    <property type="entry name" value="HATPase_C_sf"/>
</dbReference>
<dbReference type="Pfam" id="PF02518">
    <property type="entry name" value="HATPase_c"/>
    <property type="match status" value="1"/>
</dbReference>
<keyword evidence="6" id="KW-0902">Two-component regulatory system</keyword>
<dbReference type="PANTHER" id="PTHR45339">
    <property type="entry name" value="HYBRID SIGNAL TRANSDUCTION HISTIDINE KINASE J"/>
    <property type="match status" value="1"/>
</dbReference>
<dbReference type="SMART" id="SM00387">
    <property type="entry name" value="HATPase_c"/>
    <property type="match status" value="1"/>
</dbReference>
<dbReference type="RefSeq" id="WP_155164001.1">
    <property type="nucleotide sequence ID" value="NZ_WNBG01000004.1"/>
</dbReference>
<feature type="modified residue" description="4-aspartylphosphate" evidence="8">
    <location>
        <position position="608"/>
    </location>
</feature>
<proteinExistence type="inferred from homology"/>
<dbReference type="GO" id="GO:0000155">
    <property type="term" value="F:phosphorelay sensor kinase activity"/>
    <property type="evidence" value="ECO:0007669"/>
    <property type="project" value="InterPro"/>
</dbReference>
<keyword evidence="5" id="KW-0808">Transferase</keyword>
<dbReference type="PROSITE" id="PS50109">
    <property type="entry name" value="HIS_KIN"/>
    <property type="match status" value="1"/>
</dbReference>
<accession>A0A7X2XG33</accession>
<dbReference type="SMART" id="SM00388">
    <property type="entry name" value="HisKA"/>
    <property type="match status" value="1"/>
</dbReference>
<dbReference type="SUPFAM" id="SSF55785">
    <property type="entry name" value="PYP-like sensor domain (PAS domain)"/>
    <property type="match status" value="1"/>
</dbReference>
<evidence type="ECO:0000259" key="10">
    <source>
        <dbReference type="PROSITE" id="PS50109"/>
    </source>
</evidence>
<evidence type="ECO:0000313" key="14">
    <source>
        <dbReference type="Proteomes" id="UP000443070"/>
    </source>
</evidence>
<feature type="coiled-coil region" evidence="9">
    <location>
        <begin position="142"/>
        <end position="172"/>
    </location>
</feature>
<dbReference type="CDD" id="cd00082">
    <property type="entry name" value="HisKA"/>
    <property type="match status" value="1"/>
</dbReference>
<evidence type="ECO:0000256" key="3">
    <source>
        <dbReference type="ARBA" id="ARBA00012438"/>
    </source>
</evidence>
<reference evidence="14 15" key="1">
    <citation type="journal article" date="2019" name="Nat. Med.">
        <title>A library of human gut bacterial isolates paired with longitudinal multiomics data enables mechanistic microbiome research.</title>
        <authorList>
            <person name="Poyet M."/>
            <person name="Groussin M."/>
            <person name="Gibbons S.M."/>
            <person name="Avila-Pacheco J."/>
            <person name="Jiang X."/>
            <person name="Kearney S.M."/>
            <person name="Perrotta A.R."/>
            <person name="Berdy B."/>
            <person name="Zhao S."/>
            <person name="Lieberman T.D."/>
            <person name="Swanson P.K."/>
            <person name="Smith M."/>
            <person name="Roesemann S."/>
            <person name="Alexander J.E."/>
            <person name="Rich S.A."/>
            <person name="Livny J."/>
            <person name="Vlamakis H."/>
            <person name="Clish C."/>
            <person name="Bullock K."/>
            <person name="Deik A."/>
            <person name="Scott J."/>
            <person name="Pierce K.A."/>
            <person name="Xavier R.J."/>
            <person name="Alm E.J."/>
        </authorList>
    </citation>
    <scope>NUCLEOTIDE SEQUENCE [LARGE SCALE GENOMIC DNA]</scope>
    <source>
        <strain evidence="12 15">BIOML-A13</strain>
        <strain evidence="13 14">BIOML-A3</strain>
    </source>
</reference>
<dbReference type="InterPro" id="IPR003594">
    <property type="entry name" value="HATPase_dom"/>
</dbReference>
<evidence type="ECO:0000256" key="1">
    <source>
        <dbReference type="ARBA" id="ARBA00000085"/>
    </source>
</evidence>
<dbReference type="InterPro" id="IPR005467">
    <property type="entry name" value="His_kinase_dom"/>
</dbReference>
<evidence type="ECO:0000313" key="12">
    <source>
        <dbReference type="EMBL" id="MTT75982.1"/>
    </source>
</evidence>
<feature type="domain" description="Response regulatory" evidence="11">
    <location>
        <begin position="417"/>
        <end position="537"/>
    </location>
</feature>
<dbReference type="Proteomes" id="UP000443070">
    <property type="component" value="Unassembled WGS sequence"/>
</dbReference>
<dbReference type="Proteomes" id="UP000484547">
    <property type="component" value="Unassembled WGS sequence"/>
</dbReference>
<dbReference type="InterPro" id="IPR035965">
    <property type="entry name" value="PAS-like_dom_sf"/>
</dbReference>
<evidence type="ECO:0000256" key="8">
    <source>
        <dbReference type="PROSITE-ProRule" id="PRU00169"/>
    </source>
</evidence>
<dbReference type="CDD" id="cd16922">
    <property type="entry name" value="HATPase_EvgS-ArcB-TorS-like"/>
    <property type="match status" value="1"/>
</dbReference>
<protein>
    <recommendedName>
        <fullName evidence="7">Circadian input-output histidine kinase CikA</fullName>
        <ecNumber evidence="3">2.7.13.3</ecNumber>
    </recommendedName>
</protein>
<dbReference type="PRINTS" id="PR00344">
    <property type="entry name" value="BCTRLSENSOR"/>
</dbReference>
<dbReference type="InterPro" id="IPR004358">
    <property type="entry name" value="Sig_transdc_His_kin-like_C"/>
</dbReference>
<dbReference type="Gene3D" id="3.30.450.20">
    <property type="entry name" value="PAS domain"/>
    <property type="match status" value="1"/>
</dbReference>
<sequence length="680" mass="75882">MNADSYGLKLNEQSSEQTVYDYNMLMSAMNVSVSKHLMDENFTVVWANDYFYSQTLYTKQEYEAIYHNSCRKYFEQYPEEYEKMALAVEQALLKGKSGYECICRMPRKDGSCSWIKVSGMFSDQKVNDIPVIYATFIDVTEAVEQKELQQQLEKRSQELQAALQAAEVANREKSDFLSRMSHDIRTPMNAIMGMTDIASAHIDTPEKVQDCLRKISLSSQHLLGLINDVLDMSKIESGKMTLAEEVIELPEVMDTIVSIIQSSVKVRQQQFDVRLRHIRHEQLCCDSLRLRQVLINVLSNASKFTPPGGTVSFDIEETASENAAKAWFKFTVRDTGIGIKPEFLRDIFKPFTREKDSRIDKTEGSGLGMAISKKIVDLMGGTIEVSSEVGTGTEFTIRLPLPISELELGNFKFSDLKIIVVDDDVIVCEHTTELLRQIGIRSDWETCGQRAVQKVLAAHQAGEPYDAVILDCRMPDQDGVETAAIIRRAISEPLPIILISAYDSADVETKARQAGVNGFMTKPVFMSTLCRALQRYVLGQAAADEQKSKTDFSGKRFLLVEDNALNREIAMEMLESAGAVVESACDGAEGAAKFAAAPAGYYDLLLMDVQMPVMNGYEATQKIRASAKTDARTVPIVAMTADAFAEDIIEAKKAGMNSHLAKPLNLATLVREINKQLQKH</sequence>
<evidence type="ECO:0000313" key="13">
    <source>
        <dbReference type="EMBL" id="MTU04045.1"/>
    </source>
</evidence>
<dbReference type="InterPro" id="IPR003661">
    <property type="entry name" value="HisK_dim/P_dom"/>
</dbReference>
<evidence type="ECO:0000256" key="7">
    <source>
        <dbReference type="ARBA" id="ARBA00074306"/>
    </source>
</evidence>
<gene>
    <name evidence="12" type="ORF">GMD11_06885</name>
    <name evidence="13" type="ORF">GMD18_06535</name>
</gene>
<organism evidence="12 15">
    <name type="scientific">Phascolarctobacterium faecium</name>
    <dbReference type="NCBI Taxonomy" id="33025"/>
    <lineage>
        <taxon>Bacteria</taxon>
        <taxon>Bacillati</taxon>
        <taxon>Bacillota</taxon>
        <taxon>Negativicutes</taxon>
        <taxon>Acidaminococcales</taxon>
        <taxon>Acidaminococcaceae</taxon>
        <taxon>Phascolarctobacterium</taxon>
    </lineage>
</organism>
<keyword evidence="9" id="KW-0175">Coiled coil</keyword>